<dbReference type="Proteomes" id="UP000603227">
    <property type="component" value="Unassembled WGS sequence"/>
</dbReference>
<accession>A0A919L8N2</accession>
<sequence>MRTVVLPLGRSLVFRGRGTKGNRTYVYDAFRADGEPPPEPPGFEPALPGGGAGVSLLREGAARNLECFR</sequence>
<keyword evidence="2" id="KW-1185">Reference proteome</keyword>
<evidence type="ECO:0000313" key="1">
    <source>
        <dbReference type="EMBL" id="GHH88810.1"/>
    </source>
</evidence>
<gene>
    <name evidence="1" type="ORF">GCM10017771_35670</name>
</gene>
<dbReference type="AlphaFoldDB" id="A0A919L8N2"/>
<organism evidence="1 2">
    <name type="scientific">Streptomyces capitiformicae</name>
    <dbReference type="NCBI Taxonomy" id="2014920"/>
    <lineage>
        <taxon>Bacteria</taxon>
        <taxon>Bacillati</taxon>
        <taxon>Actinomycetota</taxon>
        <taxon>Actinomycetes</taxon>
        <taxon>Kitasatosporales</taxon>
        <taxon>Streptomycetaceae</taxon>
        <taxon>Streptomyces</taxon>
    </lineage>
</organism>
<reference evidence="1" key="1">
    <citation type="journal article" date="2014" name="Int. J. Syst. Evol. Microbiol.">
        <title>Complete genome sequence of Corynebacterium casei LMG S-19264T (=DSM 44701T), isolated from a smear-ripened cheese.</title>
        <authorList>
            <consortium name="US DOE Joint Genome Institute (JGI-PGF)"/>
            <person name="Walter F."/>
            <person name="Albersmeier A."/>
            <person name="Kalinowski J."/>
            <person name="Ruckert C."/>
        </authorList>
    </citation>
    <scope>NUCLEOTIDE SEQUENCE</scope>
    <source>
        <strain evidence="1">CGMCC 4.7403</strain>
    </source>
</reference>
<reference evidence="1" key="2">
    <citation type="submission" date="2020-09" db="EMBL/GenBank/DDBJ databases">
        <authorList>
            <person name="Sun Q."/>
            <person name="Zhou Y."/>
        </authorList>
    </citation>
    <scope>NUCLEOTIDE SEQUENCE</scope>
    <source>
        <strain evidence="1">CGMCC 4.7403</strain>
    </source>
</reference>
<dbReference type="EMBL" id="BNAT01000011">
    <property type="protein sequence ID" value="GHH88810.1"/>
    <property type="molecule type" value="Genomic_DNA"/>
</dbReference>
<comment type="caution">
    <text evidence="1">The sequence shown here is derived from an EMBL/GenBank/DDBJ whole genome shotgun (WGS) entry which is preliminary data.</text>
</comment>
<evidence type="ECO:0000313" key="2">
    <source>
        <dbReference type="Proteomes" id="UP000603227"/>
    </source>
</evidence>
<protein>
    <submittedName>
        <fullName evidence="1">Uncharacterized protein</fullName>
    </submittedName>
</protein>
<proteinExistence type="predicted"/>
<name>A0A919L8N2_9ACTN</name>